<evidence type="ECO:0000256" key="2">
    <source>
        <dbReference type="SAM" id="MobiDB-lite"/>
    </source>
</evidence>
<feature type="domain" description="Glycosyl transferase family 1" evidence="3">
    <location>
        <begin position="211"/>
        <end position="380"/>
    </location>
</feature>
<feature type="domain" description="Glycosyl transferase family 4" evidence="4">
    <location>
        <begin position="26"/>
        <end position="192"/>
    </location>
</feature>
<dbReference type="Gene3D" id="3.40.50.2000">
    <property type="entry name" value="Glycogen Phosphorylase B"/>
    <property type="match status" value="2"/>
</dbReference>
<sequence length="423" mass="46566">MKILFVHNNFPAQFRHLAEYLAADEAHSVHAIGAEHARTVRGVTLHRYSMASLGPGAAHPFARRFDVESRRAEQVLYVATMLLSQGFTPDIVVVHSGWGEALPLRSVFPGARIVVYCEYFYRTEGADVNFDPEFPALGLDGAVALQARNAMTLLALADADLALTPTPWQRSTFPPELASRIRVAHEGIDTDHVRPRLNARCRLEDGRVLTREDEVISFVNRNLEPLRGYHILMRALPKVLAERPKAHVVIVGGFGVSYGPRPPGGQTWHQIFLDEVAGGLDLKRVHFLGHLPYEDYLSVLAVSRAHAYLTYPFVLSWSCLEAMATGCVVVASDTPPVRDVIDGSNGLLVPFHSPDALAEALLSVLRTPERYAALGRSARETIRARFDLRRVALPRLVRLVTGDSAPPARPDAGEPQPGQWPGG</sequence>
<dbReference type="InterPro" id="IPR001296">
    <property type="entry name" value="Glyco_trans_1"/>
</dbReference>
<evidence type="ECO:0000256" key="1">
    <source>
        <dbReference type="ARBA" id="ARBA00022679"/>
    </source>
</evidence>
<evidence type="ECO:0000259" key="3">
    <source>
        <dbReference type="Pfam" id="PF00534"/>
    </source>
</evidence>
<dbReference type="PANTHER" id="PTHR46401">
    <property type="entry name" value="GLYCOSYLTRANSFERASE WBBK-RELATED"/>
    <property type="match status" value="1"/>
</dbReference>
<organism evidence="5 6">
    <name type="scientific">Aureimonas ureilytica</name>
    <dbReference type="NCBI Taxonomy" id="401562"/>
    <lineage>
        <taxon>Bacteria</taxon>
        <taxon>Pseudomonadati</taxon>
        <taxon>Pseudomonadota</taxon>
        <taxon>Alphaproteobacteria</taxon>
        <taxon>Hyphomicrobiales</taxon>
        <taxon>Aurantimonadaceae</taxon>
        <taxon>Aureimonas</taxon>
    </lineage>
</organism>
<dbReference type="InterPro" id="IPR022623">
    <property type="entry name" value="Glyco_trans_4"/>
</dbReference>
<dbReference type="Pfam" id="PF12000">
    <property type="entry name" value="Glyco_trans_4_3"/>
    <property type="match status" value="1"/>
</dbReference>
<evidence type="ECO:0000313" key="6">
    <source>
        <dbReference type="Proteomes" id="UP000078529"/>
    </source>
</evidence>
<dbReference type="RefSeq" id="WP_058601998.1">
    <property type="nucleotide sequence ID" value="NZ_LDQA01000059.1"/>
</dbReference>
<dbReference type="AlphaFoldDB" id="A0A175RJJ2"/>
<dbReference type="Pfam" id="PF00534">
    <property type="entry name" value="Glycos_transf_1"/>
    <property type="match status" value="1"/>
</dbReference>
<dbReference type="Proteomes" id="UP000078529">
    <property type="component" value="Unassembled WGS sequence"/>
</dbReference>
<dbReference type="GO" id="GO:0016757">
    <property type="term" value="F:glycosyltransferase activity"/>
    <property type="evidence" value="ECO:0007669"/>
    <property type="project" value="InterPro"/>
</dbReference>
<dbReference type="GO" id="GO:0009103">
    <property type="term" value="P:lipopolysaccharide biosynthetic process"/>
    <property type="evidence" value="ECO:0007669"/>
    <property type="project" value="TreeGrafter"/>
</dbReference>
<dbReference type="SUPFAM" id="SSF53756">
    <property type="entry name" value="UDP-Glycosyltransferase/glycogen phosphorylase"/>
    <property type="match status" value="1"/>
</dbReference>
<name>A0A175RJJ2_9HYPH</name>
<gene>
    <name evidence="5" type="ORF">NS365_19660</name>
</gene>
<reference evidence="5 6" key="1">
    <citation type="journal article" date="2016" name="Front. Microbiol.">
        <title>Genomic Resource of Rice Seed Associated Bacteria.</title>
        <authorList>
            <person name="Midha S."/>
            <person name="Bansal K."/>
            <person name="Sharma S."/>
            <person name="Kumar N."/>
            <person name="Patil P.P."/>
            <person name="Chaudhry V."/>
            <person name="Patil P.B."/>
        </authorList>
    </citation>
    <scope>NUCLEOTIDE SEQUENCE [LARGE SCALE GENOMIC DNA]</scope>
    <source>
        <strain evidence="5 6">NS365</strain>
    </source>
</reference>
<dbReference type="PANTHER" id="PTHR46401:SF2">
    <property type="entry name" value="GLYCOSYLTRANSFERASE WBBK-RELATED"/>
    <property type="match status" value="1"/>
</dbReference>
<dbReference type="PATRIC" id="fig|401562.4.peg.3890"/>
<evidence type="ECO:0000313" key="5">
    <source>
        <dbReference type="EMBL" id="KTR03104.1"/>
    </source>
</evidence>
<dbReference type="EMBL" id="LDQA01000059">
    <property type="protein sequence ID" value="KTR03104.1"/>
    <property type="molecule type" value="Genomic_DNA"/>
</dbReference>
<comment type="caution">
    <text evidence="5">The sequence shown here is derived from an EMBL/GenBank/DDBJ whole genome shotgun (WGS) entry which is preliminary data.</text>
</comment>
<accession>A0A175RJJ2</accession>
<evidence type="ECO:0000259" key="4">
    <source>
        <dbReference type="Pfam" id="PF12000"/>
    </source>
</evidence>
<feature type="region of interest" description="Disordered" evidence="2">
    <location>
        <begin position="402"/>
        <end position="423"/>
    </location>
</feature>
<keyword evidence="6" id="KW-1185">Reference proteome</keyword>
<protein>
    <submittedName>
        <fullName evidence="5">Glycosyl transferase family 1</fullName>
    </submittedName>
</protein>
<proteinExistence type="predicted"/>
<keyword evidence="1 5" id="KW-0808">Transferase</keyword>